<accession>A0ABW0LGN3</accession>
<dbReference type="Proteomes" id="UP001596147">
    <property type="component" value="Unassembled WGS sequence"/>
</dbReference>
<feature type="transmembrane region" description="Helical" evidence="1">
    <location>
        <begin position="99"/>
        <end position="117"/>
    </location>
</feature>
<proteinExistence type="predicted"/>
<feature type="transmembrane region" description="Helical" evidence="1">
    <location>
        <begin position="7"/>
        <end position="27"/>
    </location>
</feature>
<keyword evidence="1" id="KW-1133">Transmembrane helix</keyword>
<keyword evidence="1" id="KW-0812">Transmembrane</keyword>
<protein>
    <submittedName>
        <fullName evidence="2">Uncharacterized protein</fullName>
    </submittedName>
</protein>
<sequence length="128" mass="14782">MVLRKLLGFVLTTLLTGLILNFFVVIVDGYETLFAGFGLLLIGTAPFILFLGIPVSILSDYKTKYVNEKQRYKNSFLFHVIFGLIIGLVLSYIFEHLLFVLITFISAFLFWIVDEILRKKMFNEQMKS</sequence>
<evidence type="ECO:0000313" key="2">
    <source>
        <dbReference type="EMBL" id="MFC5464142.1"/>
    </source>
</evidence>
<evidence type="ECO:0000256" key="1">
    <source>
        <dbReference type="SAM" id="Phobius"/>
    </source>
</evidence>
<organism evidence="2 3">
    <name type="scientific">Lederbergia graminis</name>
    <dbReference type="NCBI Taxonomy" id="735518"/>
    <lineage>
        <taxon>Bacteria</taxon>
        <taxon>Bacillati</taxon>
        <taxon>Bacillota</taxon>
        <taxon>Bacilli</taxon>
        <taxon>Bacillales</taxon>
        <taxon>Bacillaceae</taxon>
        <taxon>Lederbergia</taxon>
    </lineage>
</organism>
<dbReference type="RefSeq" id="WP_382348555.1">
    <property type="nucleotide sequence ID" value="NZ_JBHSMC010000003.1"/>
</dbReference>
<name>A0ABW0LGN3_9BACI</name>
<keyword evidence="1" id="KW-0472">Membrane</keyword>
<feature type="transmembrane region" description="Helical" evidence="1">
    <location>
        <begin position="76"/>
        <end position="93"/>
    </location>
</feature>
<keyword evidence="3" id="KW-1185">Reference proteome</keyword>
<dbReference type="EMBL" id="JBHSMC010000003">
    <property type="protein sequence ID" value="MFC5464142.1"/>
    <property type="molecule type" value="Genomic_DNA"/>
</dbReference>
<reference evidence="3" key="1">
    <citation type="journal article" date="2019" name="Int. J. Syst. Evol. Microbiol.">
        <title>The Global Catalogue of Microorganisms (GCM) 10K type strain sequencing project: providing services to taxonomists for standard genome sequencing and annotation.</title>
        <authorList>
            <consortium name="The Broad Institute Genomics Platform"/>
            <consortium name="The Broad Institute Genome Sequencing Center for Infectious Disease"/>
            <person name="Wu L."/>
            <person name="Ma J."/>
        </authorList>
    </citation>
    <scope>NUCLEOTIDE SEQUENCE [LARGE SCALE GENOMIC DNA]</scope>
    <source>
        <strain evidence="3">CGMCC 1.12237</strain>
    </source>
</reference>
<gene>
    <name evidence="2" type="ORF">ACFPM4_05145</name>
</gene>
<evidence type="ECO:0000313" key="3">
    <source>
        <dbReference type="Proteomes" id="UP001596147"/>
    </source>
</evidence>
<feature type="transmembrane region" description="Helical" evidence="1">
    <location>
        <begin position="33"/>
        <end position="55"/>
    </location>
</feature>
<comment type="caution">
    <text evidence="2">The sequence shown here is derived from an EMBL/GenBank/DDBJ whole genome shotgun (WGS) entry which is preliminary data.</text>
</comment>